<dbReference type="RefSeq" id="XP_005850762.1">
    <property type="nucleotide sequence ID" value="XM_005850700.1"/>
</dbReference>
<dbReference type="EMBL" id="GL433837">
    <property type="protein sequence ID" value="EFN58660.1"/>
    <property type="molecule type" value="Genomic_DNA"/>
</dbReference>
<dbReference type="InterPro" id="IPR009030">
    <property type="entry name" value="Growth_fac_rcpt_cys_sf"/>
</dbReference>
<accession>E1Z6J3</accession>
<dbReference type="OrthoDB" id="300641at2759"/>
<dbReference type="InParanoid" id="E1Z6J3"/>
<dbReference type="GeneID" id="17358247"/>
<evidence type="ECO:0000313" key="1">
    <source>
        <dbReference type="EMBL" id="EFN58660.1"/>
    </source>
</evidence>
<dbReference type="AlphaFoldDB" id="E1Z6J3"/>
<keyword evidence="2" id="KW-1185">Reference proteome</keyword>
<dbReference type="SUPFAM" id="SSF57184">
    <property type="entry name" value="Growth factor receptor domain"/>
    <property type="match status" value="1"/>
</dbReference>
<proteinExistence type="predicted"/>
<organism evidence="2">
    <name type="scientific">Chlorella variabilis</name>
    <name type="common">Green alga</name>
    <dbReference type="NCBI Taxonomy" id="554065"/>
    <lineage>
        <taxon>Eukaryota</taxon>
        <taxon>Viridiplantae</taxon>
        <taxon>Chlorophyta</taxon>
        <taxon>core chlorophytes</taxon>
        <taxon>Trebouxiophyceae</taxon>
        <taxon>Chlorellales</taxon>
        <taxon>Chlorellaceae</taxon>
        <taxon>Chlorella clade</taxon>
        <taxon>Chlorella</taxon>
    </lineage>
</organism>
<evidence type="ECO:0000313" key="2">
    <source>
        <dbReference type="Proteomes" id="UP000008141"/>
    </source>
</evidence>
<sequence length="188" mass="20010">MRPGGRAARAAQAKCDDPKCMGPPVCTPAGNCAQCQPNLGLDNSGNCIKCSQDTCWECKGTAANCIQCTDEGDFPTYIKKGKCVRCNVPSPCIGCDDKGVCTQCLNGYAVVNGTCVKCGANCEECSSRARCTMCAFGYGLNSADKCVKCPGRYCEDCNGNKPQICKECEQAGDSETWLSKQKTCIKVR</sequence>
<name>E1Z6J3_CHLVA</name>
<reference evidence="1 2" key="1">
    <citation type="journal article" date="2010" name="Plant Cell">
        <title>The Chlorella variabilis NC64A genome reveals adaptation to photosymbiosis, coevolution with viruses, and cryptic sex.</title>
        <authorList>
            <person name="Blanc G."/>
            <person name="Duncan G."/>
            <person name="Agarkova I."/>
            <person name="Borodovsky M."/>
            <person name="Gurnon J."/>
            <person name="Kuo A."/>
            <person name="Lindquist E."/>
            <person name="Lucas S."/>
            <person name="Pangilinan J."/>
            <person name="Polle J."/>
            <person name="Salamov A."/>
            <person name="Terry A."/>
            <person name="Yamada T."/>
            <person name="Dunigan D.D."/>
            <person name="Grigoriev I.V."/>
            <person name="Claverie J.M."/>
            <person name="Van Etten J.L."/>
        </authorList>
    </citation>
    <scope>NUCLEOTIDE SEQUENCE [LARGE SCALE GENOMIC DNA]</scope>
    <source>
        <strain evidence="1 2">NC64A</strain>
    </source>
</reference>
<dbReference type="Gene3D" id="2.10.220.10">
    <property type="entry name" value="Hormone Receptor, Insulin-like Growth Factor Receptor 1, Chain A, domain 2"/>
    <property type="match status" value="1"/>
</dbReference>
<evidence type="ECO:0008006" key="3">
    <source>
        <dbReference type="Google" id="ProtNLM"/>
    </source>
</evidence>
<dbReference type="Proteomes" id="UP000008141">
    <property type="component" value="Unassembled WGS sequence"/>
</dbReference>
<dbReference type="KEGG" id="cvr:CHLNCDRAFT_50486"/>
<protein>
    <recommendedName>
        <fullName evidence="3">TNFR-Cys domain-containing protein</fullName>
    </recommendedName>
</protein>
<gene>
    <name evidence="1" type="ORF">CHLNCDRAFT_50486</name>
</gene>